<protein>
    <submittedName>
        <fullName evidence="4">1982_t:CDS:1</fullName>
    </submittedName>
</protein>
<feature type="binding site" evidence="2">
    <location>
        <position position="61"/>
    </location>
    <ligand>
        <name>ATP</name>
        <dbReference type="ChEBI" id="CHEBI:30616"/>
    </ligand>
</feature>
<dbReference type="GO" id="GO:0004714">
    <property type="term" value="F:transmembrane receptor protein tyrosine kinase activity"/>
    <property type="evidence" value="ECO:0007669"/>
    <property type="project" value="TreeGrafter"/>
</dbReference>
<dbReference type="PANTHER" id="PTHR24416:SF611">
    <property type="entry name" value="TYROSINE-PROTEIN KINASE TRANSMEMBRANE RECEPTOR ROR"/>
    <property type="match status" value="1"/>
</dbReference>
<feature type="domain" description="Protein kinase" evidence="3">
    <location>
        <begin position="30"/>
        <end position="102"/>
    </location>
</feature>
<keyword evidence="2" id="KW-0547">Nucleotide-binding</keyword>
<dbReference type="PROSITE" id="PS00107">
    <property type="entry name" value="PROTEIN_KINASE_ATP"/>
    <property type="match status" value="1"/>
</dbReference>
<dbReference type="GO" id="GO:0007169">
    <property type="term" value="P:cell surface receptor protein tyrosine kinase signaling pathway"/>
    <property type="evidence" value="ECO:0007669"/>
    <property type="project" value="TreeGrafter"/>
</dbReference>
<dbReference type="SUPFAM" id="SSF56112">
    <property type="entry name" value="Protein kinase-like (PK-like)"/>
    <property type="match status" value="1"/>
</dbReference>
<dbReference type="OrthoDB" id="2427446at2759"/>
<dbReference type="Gene3D" id="3.30.200.20">
    <property type="entry name" value="Phosphorylase Kinase, domain 1"/>
    <property type="match status" value="1"/>
</dbReference>
<dbReference type="InterPro" id="IPR000719">
    <property type="entry name" value="Prot_kinase_dom"/>
</dbReference>
<dbReference type="PANTHER" id="PTHR24416">
    <property type="entry name" value="TYROSINE-PROTEIN KINASE RECEPTOR"/>
    <property type="match status" value="1"/>
</dbReference>
<dbReference type="GO" id="GO:0043235">
    <property type="term" value="C:receptor complex"/>
    <property type="evidence" value="ECO:0007669"/>
    <property type="project" value="TreeGrafter"/>
</dbReference>
<evidence type="ECO:0000256" key="1">
    <source>
        <dbReference type="ARBA" id="ARBA00004167"/>
    </source>
</evidence>
<evidence type="ECO:0000256" key="2">
    <source>
        <dbReference type="PROSITE-ProRule" id="PRU10141"/>
    </source>
</evidence>
<proteinExistence type="predicted"/>
<dbReference type="InterPro" id="IPR001245">
    <property type="entry name" value="Ser-Thr/Tyr_kinase_cat_dom"/>
</dbReference>
<dbReference type="AlphaFoldDB" id="A0A9N9B9Y3"/>
<sequence length="102" mass="11501">MPSNPNEEIWPEVTKLIERESVKAYTYSSFEILGSVGEGGFGTVVRAYLKDTGTEEIVALKSLTNNNEDEFIKEIKFINEVGKHENIVQFLGITKSTLILYK</sequence>
<evidence type="ECO:0000259" key="3">
    <source>
        <dbReference type="PROSITE" id="PS50011"/>
    </source>
</evidence>
<organism evidence="4 5">
    <name type="scientific">Cetraspora pellucida</name>
    <dbReference type="NCBI Taxonomy" id="1433469"/>
    <lineage>
        <taxon>Eukaryota</taxon>
        <taxon>Fungi</taxon>
        <taxon>Fungi incertae sedis</taxon>
        <taxon>Mucoromycota</taxon>
        <taxon>Glomeromycotina</taxon>
        <taxon>Glomeromycetes</taxon>
        <taxon>Diversisporales</taxon>
        <taxon>Gigasporaceae</taxon>
        <taxon>Cetraspora</taxon>
    </lineage>
</organism>
<dbReference type="PROSITE" id="PS50011">
    <property type="entry name" value="PROTEIN_KINASE_DOM"/>
    <property type="match status" value="1"/>
</dbReference>
<comment type="caution">
    <text evidence="4">The sequence shown here is derived from an EMBL/GenBank/DDBJ whole genome shotgun (WGS) entry which is preliminary data.</text>
</comment>
<name>A0A9N9B9Y3_9GLOM</name>
<keyword evidence="2" id="KW-0067">ATP-binding</keyword>
<dbReference type="InterPro" id="IPR017441">
    <property type="entry name" value="Protein_kinase_ATP_BS"/>
</dbReference>
<dbReference type="EMBL" id="CAJVQA010002826">
    <property type="protein sequence ID" value="CAG8558488.1"/>
    <property type="molecule type" value="Genomic_DNA"/>
</dbReference>
<evidence type="ECO:0000313" key="4">
    <source>
        <dbReference type="EMBL" id="CAG8558488.1"/>
    </source>
</evidence>
<accession>A0A9N9B9Y3</accession>
<dbReference type="InterPro" id="IPR050122">
    <property type="entry name" value="RTK"/>
</dbReference>
<dbReference type="InterPro" id="IPR011009">
    <property type="entry name" value="Kinase-like_dom_sf"/>
</dbReference>
<gene>
    <name evidence="4" type="ORF">CPELLU_LOCUS5090</name>
</gene>
<dbReference type="Proteomes" id="UP000789759">
    <property type="component" value="Unassembled WGS sequence"/>
</dbReference>
<reference evidence="4" key="1">
    <citation type="submission" date="2021-06" db="EMBL/GenBank/DDBJ databases">
        <authorList>
            <person name="Kallberg Y."/>
            <person name="Tangrot J."/>
            <person name="Rosling A."/>
        </authorList>
    </citation>
    <scope>NUCLEOTIDE SEQUENCE</scope>
    <source>
        <strain evidence="4">FL966</strain>
    </source>
</reference>
<comment type="subcellular location">
    <subcellularLocation>
        <location evidence="1">Membrane</location>
        <topology evidence="1">Single-pass membrane protein</topology>
    </subcellularLocation>
</comment>
<dbReference type="Pfam" id="PF07714">
    <property type="entry name" value="PK_Tyr_Ser-Thr"/>
    <property type="match status" value="1"/>
</dbReference>
<dbReference type="GO" id="GO:0005524">
    <property type="term" value="F:ATP binding"/>
    <property type="evidence" value="ECO:0007669"/>
    <property type="project" value="UniProtKB-UniRule"/>
</dbReference>
<dbReference type="GO" id="GO:0005886">
    <property type="term" value="C:plasma membrane"/>
    <property type="evidence" value="ECO:0007669"/>
    <property type="project" value="TreeGrafter"/>
</dbReference>
<evidence type="ECO:0000313" key="5">
    <source>
        <dbReference type="Proteomes" id="UP000789759"/>
    </source>
</evidence>
<keyword evidence="5" id="KW-1185">Reference proteome</keyword>